<dbReference type="STRING" id="1499687.BN1080_00390"/>
<dbReference type="Pfam" id="PF07299">
    <property type="entry name" value="EF-G-binding_N"/>
    <property type="match status" value="1"/>
</dbReference>
<dbReference type="OrthoDB" id="1891078at2"/>
<dbReference type="Gene3D" id="1.20.1280.250">
    <property type="match status" value="1"/>
</dbReference>
<accession>A0A098EGQ5</accession>
<dbReference type="EMBL" id="CCXS01000001">
    <property type="protein sequence ID" value="CEG21479.1"/>
    <property type="molecule type" value="Genomic_DNA"/>
</dbReference>
<evidence type="ECO:0000313" key="4">
    <source>
        <dbReference type="Proteomes" id="UP000043699"/>
    </source>
</evidence>
<dbReference type="AlphaFoldDB" id="A0A098EGQ5"/>
<keyword evidence="4" id="KW-1185">Reference proteome</keyword>
<feature type="domain" description="Elongation factor G-binding protein N-terminal" evidence="1">
    <location>
        <begin position="21"/>
        <end position="103"/>
    </location>
</feature>
<protein>
    <submittedName>
        <fullName evidence="3">Fibronectin-binding protein (FBP)</fullName>
    </submittedName>
</protein>
<evidence type="ECO:0000259" key="1">
    <source>
        <dbReference type="Pfam" id="PF07299"/>
    </source>
</evidence>
<dbReference type="Proteomes" id="UP000043699">
    <property type="component" value="Unassembled WGS sequence"/>
</dbReference>
<proteinExistence type="predicted"/>
<dbReference type="Pfam" id="PF16571">
    <property type="entry name" value="FBP_C"/>
    <property type="match status" value="1"/>
</dbReference>
<gene>
    <name evidence="3" type="ORF">BN1080_00390</name>
</gene>
<reference evidence="3 4" key="1">
    <citation type="submission" date="2014-09" db="EMBL/GenBank/DDBJ databases">
        <authorList>
            <person name="Urmite Genomes Urmite Genomes"/>
        </authorList>
    </citation>
    <scope>NUCLEOTIDE SEQUENCE [LARGE SCALE GENOMIC DNA]</scope>
    <source>
        <strain evidence="3 4">ES2</strain>
    </source>
</reference>
<name>A0A098EGQ5_9BACL</name>
<dbReference type="RefSeq" id="WP_052650002.1">
    <property type="nucleotide sequence ID" value="NZ_CCXS01000001.1"/>
</dbReference>
<dbReference type="InterPro" id="IPR032330">
    <property type="entry name" value="EF-G-binding_C"/>
</dbReference>
<dbReference type="InterPro" id="IPR038344">
    <property type="entry name" value="EF-G_N_sf"/>
</dbReference>
<sequence>MIHVKENNDKIGTNDNRPEPFIRNDQYNFIKDQTQILVNGQATGNDAEVLNVLRHLAHEKVFKLFPSLDAEQKAVLNPLASVKETADAEIFLEQLSPYVIPFKNVTDQGLKKLFPKAKKLKGPKLDTVDFKKRSYLSWIESSTLMYMVLEKDGRFEAVHGSFTRSAKRGICSICNRHSEVGMFTAKTKGSSQDNFVKRGNYVCQDNEVCNSNINTLERLHEFAERLQK</sequence>
<organism evidence="3 4">
    <name type="scientific">Planococcus massiliensis</name>
    <dbReference type="NCBI Taxonomy" id="1499687"/>
    <lineage>
        <taxon>Bacteria</taxon>
        <taxon>Bacillati</taxon>
        <taxon>Bacillota</taxon>
        <taxon>Bacilli</taxon>
        <taxon>Bacillales</taxon>
        <taxon>Caryophanaceae</taxon>
        <taxon>Planococcus</taxon>
    </lineage>
</organism>
<evidence type="ECO:0000259" key="2">
    <source>
        <dbReference type="Pfam" id="PF16571"/>
    </source>
</evidence>
<feature type="domain" description="Elongation factor G-binding protein C-terminal treble-clef zinc-finger" evidence="2">
    <location>
        <begin position="117"/>
        <end position="219"/>
    </location>
</feature>
<dbReference type="CDD" id="cd16342">
    <property type="entry name" value="FusC_FusB"/>
    <property type="match status" value="1"/>
</dbReference>
<dbReference type="InterPro" id="IPR010841">
    <property type="entry name" value="EF-G-binding_N"/>
</dbReference>
<evidence type="ECO:0000313" key="3">
    <source>
        <dbReference type="EMBL" id="CEG21479.1"/>
    </source>
</evidence>